<keyword evidence="6" id="KW-1185">Reference proteome</keyword>
<organism evidence="5 6">
    <name type="scientific">Micromonospora polyrhachis</name>
    <dbReference type="NCBI Taxonomy" id="1282883"/>
    <lineage>
        <taxon>Bacteria</taxon>
        <taxon>Bacillati</taxon>
        <taxon>Actinomycetota</taxon>
        <taxon>Actinomycetes</taxon>
        <taxon>Micromonosporales</taxon>
        <taxon>Micromonosporaceae</taxon>
        <taxon>Micromonospora</taxon>
    </lineage>
</organism>
<evidence type="ECO:0000313" key="6">
    <source>
        <dbReference type="Proteomes" id="UP000578819"/>
    </source>
</evidence>
<dbReference type="InterPro" id="IPR036390">
    <property type="entry name" value="WH_DNA-bd_sf"/>
</dbReference>
<evidence type="ECO:0000313" key="5">
    <source>
        <dbReference type="EMBL" id="MBB4956849.1"/>
    </source>
</evidence>
<evidence type="ECO:0000259" key="4">
    <source>
        <dbReference type="PROSITE" id="PS51118"/>
    </source>
</evidence>
<protein>
    <submittedName>
        <fullName evidence="5">DNA-binding HxlR family transcriptional regulator</fullName>
    </submittedName>
</protein>
<gene>
    <name evidence="5" type="ORF">FHR38_000582</name>
</gene>
<keyword evidence="2 5" id="KW-0238">DNA-binding</keyword>
<proteinExistence type="predicted"/>
<evidence type="ECO:0000256" key="2">
    <source>
        <dbReference type="ARBA" id="ARBA00023125"/>
    </source>
</evidence>
<accession>A0A7W7SL87</accession>
<dbReference type="Gene3D" id="1.10.10.10">
    <property type="entry name" value="Winged helix-like DNA-binding domain superfamily/Winged helix DNA-binding domain"/>
    <property type="match status" value="1"/>
</dbReference>
<dbReference type="InterPro" id="IPR003033">
    <property type="entry name" value="SCP2_sterol-bd_dom"/>
</dbReference>
<keyword evidence="3" id="KW-0804">Transcription</keyword>
<dbReference type="Gene3D" id="3.30.1050.10">
    <property type="entry name" value="SCP2 sterol-binding domain"/>
    <property type="match status" value="1"/>
</dbReference>
<evidence type="ECO:0000256" key="3">
    <source>
        <dbReference type="ARBA" id="ARBA00023163"/>
    </source>
</evidence>
<dbReference type="SUPFAM" id="SSF46785">
    <property type="entry name" value="Winged helix' DNA-binding domain"/>
    <property type="match status" value="1"/>
</dbReference>
<dbReference type="Proteomes" id="UP000578819">
    <property type="component" value="Unassembled WGS sequence"/>
</dbReference>
<dbReference type="PANTHER" id="PTHR33204:SF18">
    <property type="entry name" value="TRANSCRIPTIONAL REGULATORY PROTEIN"/>
    <property type="match status" value="1"/>
</dbReference>
<name>A0A7W7SL87_9ACTN</name>
<dbReference type="RefSeq" id="WP_184532523.1">
    <property type="nucleotide sequence ID" value="NZ_JACHJW010000001.1"/>
</dbReference>
<dbReference type="EMBL" id="JACHJW010000001">
    <property type="protein sequence ID" value="MBB4956849.1"/>
    <property type="molecule type" value="Genomic_DNA"/>
</dbReference>
<dbReference type="InterPro" id="IPR036527">
    <property type="entry name" value="SCP2_sterol-bd_dom_sf"/>
</dbReference>
<dbReference type="Pfam" id="PF01638">
    <property type="entry name" value="HxlR"/>
    <property type="match status" value="1"/>
</dbReference>
<dbReference type="GO" id="GO:0003677">
    <property type="term" value="F:DNA binding"/>
    <property type="evidence" value="ECO:0007669"/>
    <property type="project" value="UniProtKB-KW"/>
</dbReference>
<dbReference type="InterPro" id="IPR002577">
    <property type="entry name" value="HTH_HxlR"/>
</dbReference>
<keyword evidence="1" id="KW-0805">Transcription regulation</keyword>
<feature type="domain" description="HTH hxlR-type" evidence="4">
    <location>
        <begin position="8"/>
        <end position="107"/>
    </location>
</feature>
<reference evidence="5 6" key="1">
    <citation type="submission" date="2020-08" db="EMBL/GenBank/DDBJ databases">
        <title>Sequencing the genomes of 1000 actinobacteria strains.</title>
        <authorList>
            <person name="Klenk H.-P."/>
        </authorList>
    </citation>
    <scope>NUCLEOTIDE SEQUENCE [LARGE SCALE GENOMIC DNA]</scope>
    <source>
        <strain evidence="5 6">DSM 45886</strain>
    </source>
</reference>
<dbReference type="PANTHER" id="PTHR33204">
    <property type="entry name" value="TRANSCRIPTIONAL REGULATOR, MARR FAMILY"/>
    <property type="match status" value="1"/>
</dbReference>
<dbReference type="PROSITE" id="PS51118">
    <property type="entry name" value="HTH_HXLR"/>
    <property type="match status" value="1"/>
</dbReference>
<evidence type="ECO:0000256" key="1">
    <source>
        <dbReference type="ARBA" id="ARBA00023015"/>
    </source>
</evidence>
<dbReference type="AlphaFoldDB" id="A0A7W7SL87"/>
<dbReference type="Pfam" id="PF02036">
    <property type="entry name" value="SCP2"/>
    <property type="match status" value="1"/>
</dbReference>
<sequence length="217" mass="23584">MRSYHQYCSMARALDAIGDRWTLLIVRELLTQGPCRFSDLRRGLPGIASNLLAERLREMETAALIARHDEPPPVAATLISLTDRGQDLSGVVRELIRWGAPLMAAPPNDDEFRVHWFSLPLRHLCQDGSPDEPANTVRLGDVHDGCDIIVQHGQVDVRPCSTQRHPDATVTAPPQVLVALFTGQMPLSAAQTRGLVVHGSTAALERVLPGAGRGQGG</sequence>
<dbReference type="InterPro" id="IPR036388">
    <property type="entry name" value="WH-like_DNA-bd_sf"/>
</dbReference>
<comment type="caution">
    <text evidence="5">The sequence shown here is derived from an EMBL/GenBank/DDBJ whole genome shotgun (WGS) entry which is preliminary data.</text>
</comment>